<keyword evidence="1" id="KW-0732">Signal</keyword>
<proteinExistence type="predicted"/>
<accession>A0ABM9B0U4</accession>
<protein>
    <recommendedName>
        <fullName evidence="2">Glycoamylase-like domain-containing protein</fullName>
    </recommendedName>
</protein>
<sequence>MYSFLRYSYHTLPLLLLLLLAGQTLTAQVRPVNDLTAVGYDHHIEVRWKKDGVGNADSVRVYGATDGGAFTLRGTVSNRGFDADHRFVDFLGDFGITGRYYVQTITKGGKTGKPSRVVTATTREMSDEELLTMVQEYTLRYFTDFADPASGLARERNVPSPVTTGGTGFGVMAMIVGSERGFITREAAFKQTNKIVNFLKKAPTFKGAFSHWLDGDTGAVVPFSPKDDGGDLVETAFLMQGLLTARQYFNRHTKEETELRDKINRLWEAVDWNGYRKPGDEGVLYWHYSDNFDFQMDLPLRGFNEAQIVYILAAAAPNPAHRIPAALYHSGWADTANVTPAPYETDACFYGIPLLVGEGKGGPLFFSHYSYLGFDPRGKRDRYVNYFERNTNQTLINYRHALDNPYGHEGYGTDAWGLTASDDPLVGYLAHAPDSDFTDNGTLTPTAALSSIPYTPEQSMAALKHFYRDLGEDLWGSYGFYDAFNPREDWYADSYLAIDQGPIVDMIENYRSGMLWELFMSSPEIAPALDALGFVPDTDPTPVTSSPTMLEDFEGGTADLAWQAFDGSYGGPVLNPDRGGANASEWVGAYQKGAGTAYSLFLARSPQAFDLSTNNQFSIQVNSSVPTRLLMKLEGGGQSVERSVNLTTGGWRTYTFDFLDAACYSGLTDVILFFDPGVAGSSDTYLFDNLISRPAGECAGTPVDPTFLDDFECQRNAIYTIGSEFLEVVGNPDATAGSGNRSSKVGAFDDQPGAFNALVIDLGRPVDLAVTNQLSVDLRVPTSGTVLFKLEGEAPDGEPLAPVEFSREVSITDTWQRYTVDVSSAAGVGYTRLVLFFGAGQDNATVDTYLFDNLRFTQPVYQDECVIDLETTEGTPVSGAYFANGSFDGTGLVVVANPAKNAVNSSDNVGVFQEAAEGAQPFAGLGLVLNKPVTVSADDKTATLDVWMPQAGTVVLKLEGGDRAPTATGDIAASYTTPGTWQRLTFDLRPAVVDIQYRRVTLILNSTAVPTTDQVSYFDNLAVGSSSCGAASAARLAPAAARPEVVAVEALRVYPNPIGRELVIESPIEAVRFTLVNMLGQPIQELKVEQAGAKIRWELESLKGGVYLLIARDGADQMVGRATVTKR</sequence>
<organism evidence="3 4">
    <name type="scientific">Neolewinella maritima</name>
    <dbReference type="NCBI Taxonomy" id="1383882"/>
    <lineage>
        <taxon>Bacteria</taxon>
        <taxon>Pseudomonadati</taxon>
        <taxon>Bacteroidota</taxon>
        <taxon>Saprospiria</taxon>
        <taxon>Saprospirales</taxon>
        <taxon>Lewinellaceae</taxon>
        <taxon>Neolewinella</taxon>
    </lineage>
</organism>
<evidence type="ECO:0000259" key="2">
    <source>
        <dbReference type="Pfam" id="PF10091"/>
    </source>
</evidence>
<evidence type="ECO:0000313" key="3">
    <source>
        <dbReference type="EMBL" id="CAH1000713.1"/>
    </source>
</evidence>
<dbReference type="RefSeq" id="WP_238750755.1">
    <property type="nucleotide sequence ID" value="NZ_CAKLPZ010000002.1"/>
</dbReference>
<comment type="caution">
    <text evidence="3">The sequence shown here is derived from an EMBL/GenBank/DDBJ whole genome shotgun (WGS) entry which is preliminary data.</text>
</comment>
<dbReference type="Proteomes" id="UP000837803">
    <property type="component" value="Unassembled WGS sequence"/>
</dbReference>
<evidence type="ECO:0000313" key="4">
    <source>
        <dbReference type="Proteomes" id="UP000837803"/>
    </source>
</evidence>
<keyword evidence="4" id="KW-1185">Reference proteome</keyword>
<reference evidence="3" key="1">
    <citation type="submission" date="2021-12" db="EMBL/GenBank/DDBJ databases">
        <authorList>
            <person name="Rodrigo-Torres L."/>
            <person name="Arahal R. D."/>
            <person name="Lucena T."/>
        </authorList>
    </citation>
    <scope>NUCLEOTIDE SEQUENCE</scope>
    <source>
        <strain evidence="3">CECT 8419</strain>
    </source>
</reference>
<name>A0ABM9B0U4_9BACT</name>
<evidence type="ECO:0000256" key="1">
    <source>
        <dbReference type="SAM" id="SignalP"/>
    </source>
</evidence>
<dbReference type="Gene3D" id="1.50.10.140">
    <property type="match status" value="1"/>
</dbReference>
<feature type="chain" id="PRO_5045706098" description="Glycoamylase-like domain-containing protein" evidence="1">
    <location>
        <begin position="28"/>
        <end position="1127"/>
    </location>
</feature>
<dbReference type="EMBL" id="CAKLPZ010000002">
    <property type="protein sequence ID" value="CAH1000713.1"/>
    <property type="molecule type" value="Genomic_DNA"/>
</dbReference>
<dbReference type="Pfam" id="PF10091">
    <property type="entry name" value="Glycoamylase"/>
    <property type="match status" value="1"/>
</dbReference>
<gene>
    <name evidence="3" type="ORF">LEM8419_01847</name>
</gene>
<dbReference type="InterPro" id="IPR019282">
    <property type="entry name" value="Glycoamylase-like_cons_dom"/>
</dbReference>
<dbReference type="Gene3D" id="2.60.120.260">
    <property type="entry name" value="Galactose-binding domain-like"/>
    <property type="match status" value="1"/>
</dbReference>
<feature type="domain" description="Glycoamylase-like" evidence="2">
    <location>
        <begin position="299"/>
        <end position="523"/>
    </location>
</feature>
<feature type="signal peptide" evidence="1">
    <location>
        <begin position="1"/>
        <end position="27"/>
    </location>
</feature>